<dbReference type="Proteomes" id="UP000016930">
    <property type="component" value="Unassembled WGS sequence"/>
</dbReference>
<dbReference type="AlphaFoldDB" id="M2QRL0"/>
<name>M2QRL0_CERS8</name>
<gene>
    <name evidence="1" type="ORF">CERSUDRAFT_97401</name>
</gene>
<dbReference type="EMBL" id="KB445802">
    <property type="protein sequence ID" value="EMD34820.1"/>
    <property type="molecule type" value="Genomic_DNA"/>
</dbReference>
<reference evidence="1 2" key="1">
    <citation type="journal article" date="2012" name="Proc. Natl. Acad. Sci. U.S.A.">
        <title>Comparative genomics of Ceriporiopsis subvermispora and Phanerochaete chrysosporium provide insight into selective ligninolysis.</title>
        <authorList>
            <person name="Fernandez-Fueyo E."/>
            <person name="Ruiz-Duenas F.J."/>
            <person name="Ferreira P."/>
            <person name="Floudas D."/>
            <person name="Hibbett D.S."/>
            <person name="Canessa P."/>
            <person name="Larrondo L.F."/>
            <person name="James T.Y."/>
            <person name="Seelenfreund D."/>
            <person name="Lobos S."/>
            <person name="Polanco R."/>
            <person name="Tello M."/>
            <person name="Honda Y."/>
            <person name="Watanabe T."/>
            <person name="Watanabe T."/>
            <person name="Ryu J.S."/>
            <person name="Kubicek C.P."/>
            <person name="Schmoll M."/>
            <person name="Gaskell J."/>
            <person name="Hammel K.E."/>
            <person name="St John F.J."/>
            <person name="Vanden Wymelenberg A."/>
            <person name="Sabat G."/>
            <person name="Splinter BonDurant S."/>
            <person name="Syed K."/>
            <person name="Yadav J.S."/>
            <person name="Doddapaneni H."/>
            <person name="Subramanian V."/>
            <person name="Lavin J.L."/>
            <person name="Oguiza J.A."/>
            <person name="Perez G."/>
            <person name="Pisabarro A.G."/>
            <person name="Ramirez L."/>
            <person name="Santoyo F."/>
            <person name="Master E."/>
            <person name="Coutinho P.M."/>
            <person name="Henrissat B."/>
            <person name="Lombard V."/>
            <person name="Magnuson J.K."/>
            <person name="Kuees U."/>
            <person name="Hori C."/>
            <person name="Igarashi K."/>
            <person name="Samejima M."/>
            <person name="Held B.W."/>
            <person name="Barry K.W."/>
            <person name="LaButti K.M."/>
            <person name="Lapidus A."/>
            <person name="Lindquist E.A."/>
            <person name="Lucas S.M."/>
            <person name="Riley R."/>
            <person name="Salamov A.A."/>
            <person name="Hoffmeister D."/>
            <person name="Schwenk D."/>
            <person name="Hadar Y."/>
            <person name="Yarden O."/>
            <person name="de Vries R.P."/>
            <person name="Wiebenga A."/>
            <person name="Stenlid J."/>
            <person name="Eastwood D."/>
            <person name="Grigoriev I.V."/>
            <person name="Berka R.M."/>
            <person name="Blanchette R.A."/>
            <person name="Kersten P."/>
            <person name="Martinez A.T."/>
            <person name="Vicuna R."/>
            <person name="Cullen D."/>
        </authorList>
    </citation>
    <scope>NUCLEOTIDE SEQUENCE [LARGE SCALE GENOMIC DNA]</scope>
    <source>
        <strain evidence="1 2">B</strain>
    </source>
</reference>
<evidence type="ECO:0008006" key="3">
    <source>
        <dbReference type="Google" id="ProtNLM"/>
    </source>
</evidence>
<dbReference type="HOGENOM" id="CLU_1057675_0_0_1"/>
<evidence type="ECO:0000313" key="1">
    <source>
        <dbReference type="EMBL" id="EMD34820.1"/>
    </source>
</evidence>
<protein>
    <recommendedName>
        <fullName evidence="3">F-box domain-containing protein</fullName>
    </recommendedName>
</protein>
<organism evidence="1 2">
    <name type="scientific">Ceriporiopsis subvermispora (strain B)</name>
    <name type="common">White-rot fungus</name>
    <name type="synonym">Gelatoporia subvermispora</name>
    <dbReference type="NCBI Taxonomy" id="914234"/>
    <lineage>
        <taxon>Eukaryota</taxon>
        <taxon>Fungi</taxon>
        <taxon>Dikarya</taxon>
        <taxon>Basidiomycota</taxon>
        <taxon>Agaricomycotina</taxon>
        <taxon>Agaricomycetes</taxon>
        <taxon>Polyporales</taxon>
        <taxon>Gelatoporiaceae</taxon>
        <taxon>Gelatoporia</taxon>
    </lineage>
</organism>
<evidence type="ECO:0000313" key="2">
    <source>
        <dbReference type="Proteomes" id="UP000016930"/>
    </source>
</evidence>
<sequence>MPGKKVPQELWGYAIDFLRDDKASLKRCSLVCRGWLPPTRLHLFSTFEVDTRRDPLAEFAKLRDASADILKTPIRRYIRRLRLVLRDADDTLPMLMYPEDALKPIPPLPNVTCLVLEYSRQRAPDTDQYWRRLMTLVPKVTSLELSDILFHSNEDIVSILIALPHLRQLRLDRVFLFSMLSESSDTTSTLDLVPQSIDEVEVDLVTCSPGIIQRLLTAPLGASLRKLVCCLREGHGIEQEIFQSILQRSAGSLEIIELTIKGG</sequence>
<proteinExistence type="predicted"/>
<dbReference type="STRING" id="914234.M2QRL0"/>
<accession>M2QRL0</accession>
<dbReference type="OrthoDB" id="2744824at2759"/>
<keyword evidence="2" id="KW-1185">Reference proteome</keyword>